<evidence type="ECO:0000313" key="2">
    <source>
        <dbReference type="Proteomes" id="UP000018419"/>
    </source>
</evidence>
<evidence type="ECO:0000313" key="1">
    <source>
        <dbReference type="EMBL" id="EET82810.1"/>
    </source>
</evidence>
<accession>A0ABP2GM47</accession>
<gene>
    <name evidence="1" type="ORF">ACIRA0001_1603</name>
</gene>
<proteinExistence type="predicted"/>
<sequence>MTQNLKELSGKLKPGIMRKLSLKAYKKKTAEIYKKSDKVDLYKSVS</sequence>
<keyword evidence="2" id="KW-1185">Reference proteome</keyword>
<dbReference type="EMBL" id="ACVR01000029">
    <property type="protein sequence ID" value="EET82810.1"/>
    <property type="molecule type" value="Genomic_DNA"/>
</dbReference>
<comment type="caution">
    <text evidence="1">The sequence shown here is derived from an EMBL/GenBank/DDBJ whole genome shotgun (WGS) entry which is preliminary data.</text>
</comment>
<dbReference type="Proteomes" id="UP000018419">
    <property type="component" value="Unassembled WGS sequence"/>
</dbReference>
<reference evidence="1 2" key="1">
    <citation type="submission" date="2009-07" db="EMBL/GenBank/DDBJ databases">
        <authorList>
            <person name="Madupu R."/>
            <person name="Durkin A.S."/>
            <person name="Torralba M."/>
            <person name="Methe B."/>
            <person name="Sutton G.G."/>
            <person name="Strausberg R.L."/>
            <person name="Nelson K.E."/>
        </authorList>
    </citation>
    <scope>NUCLEOTIDE SEQUENCE [LARGE SCALE GENOMIC DNA]</scope>
    <source>
        <strain evidence="1 2">SK82</strain>
    </source>
</reference>
<protein>
    <submittedName>
        <fullName evidence="1">Uncharacterized protein</fullName>
    </submittedName>
</protein>
<organism evidence="1 2">
    <name type="scientific">Acinetobacter radioresistens SK82</name>
    <dbReference type="NCBI Taxonomy" id="596318"/>
    <lineage>
        <taxon>Bacteria</taxon>
        <taxon>Pseudomonadati</taxon>
        <taxon>Pseudomonadota</taxon>
        <taxon>Gammaproteobacteria</taxon>
        <taxon>Moraxellales</taxon>
        <taxon>Moraxellaceae</taxon>
        <taxon>Acinetobacter</taxon>
    </lineage>
</organism>
<name>A0ABP2GM47_ACIRA</name>